<accession>A0A381WSZ0</accession>
<feature type="domain" description="UDP-N-acetylglucosamine 2-epimerase" evidence="1">
    <location>
        <begin position="28"/>
        <end position="357"/>
    </location>
</feature>
<sequence length="364" mass="40687">MKIINVVGTRPNFIKIAPIMEQMSMVSAIDPFLLHTGQHYDESMNQVFFDQLGIPKPDMYFGVGSGNNANQVSEIIKCIDPILDQERPDALLVVGDVNSTVACAWAASYRKIPVIHVEAGLRSFDRSMPEEVNRIITDQLSDLLFVTEKSGMDNLFREGIDSEKIHFVGNVMVDTIKKYRYLAERDSRVLETLKLKSKQYVVLTLHRPSNVDNISTLKSILEAVRKLSEELKIVFPLHPRTREKIKEFDLEYITKSFSTIGPLSYLDMVCLMSQAKLVLTDSGGIQEETTILGIPCVTMRENTERPITIEKGTNQLGGNNGEGIWSVARNILKSGGKKGSIPNLWDGKAANRIVKIISSWSAKG</sequence>
<proteinExistence type="predicted"/>
<name>A0A381WSZ0_9ZZZZ</name>
<dbReference type="PANTHER" id="PTHR43174:SF1">
    <property type="entry name" value="UDP-N-ACETYLGLUCOSAMINE 2-EPIMERASE"/>
    <property type="match status" value="1"/>
</dbReference>
<dbReference type="CDD" id="cd03786">
    <property type="entry name" value="GTB_UDP-GlcNAc_2-Epimerase"/>
    <property type="match status" value="1"/>
</dbReference>
<dbReference type="Pfam" id="PF02350">
    <property type="entry name" value="Epimerase_2"/>
    <property type="match status" value="1"/>
</dbReference>
<dbReference type="InterPro" id="IPR003331">
    <property type="entry name" value="UDP_GlcNAc_Epimerase_2_dom"/>
</dbReference>
<dbReference type="AlphaFoldDB" id="A0A381WSZ0"/>
<dbReference type="SUPFAM" id="SSF53756">
    <property type="entry name" value="UDP-Glycosyltransferase/glycogen phosphorylase"/>
    <property type="match status" value="1"/>
</dbReference>
<dbReference type="InterPro" id="IPR029767">
    <property type="entry name" value="WecB-like"/>
</dbReference>
<evidence type="ECO:0000313" key="2">
    <source>
        <dbReference type="EMBL" id="SVA55358.1"/>
    </source>
</evidence>
<dbReference type="Gene3D" id="3.40.50.2000">
    <property type="entry name" value="Glycogen Phosphorylase B"/>
    <property type="match status" value="2"/>
</dbReference>
<evidence type="ECO:0000259" key="1">
    <source>
        <dbReference type="Pfam" id="PF02350"/>
    </source>
</evidence>
<organism evidence="2">
    <name type="scientific">marine metagenome</name>
    <dbReference type="NCBI Taxonomy" id="408172"/>
    <lineage>
        <taxon>unclassified sequences</taxon>
        <taxon>metagenomes</taxon>
        <taxon>ecological metagenomes</taxon>
    </lineage>
</organism>
<reference evidence="2" key="1">
    <citation type="submission" date="2018-05" db="EMBL/GenBank/DDBJ databases">
        <authorList>
            <person name="Lanie J.A."/>
            <person name="Ng W.-L."/>
            <person name="Kazmierczak K.M."/>
            <person name="Andrzejewski T.M."/>
            <person name="Davidsen T.M."/>
            <person name="Wayne K.J."/>
            <person name="Tettelin H."/>
            <person name="Glass J.I."/>
            <person name="Rusch D."/>
            <person name="Podicherti R."/>
            <person name="Tsui H.-C.T."/>
            <person name="Winkler M.E."/>
        </authorList>
    </citation>
    <scope>NUCLEOTIDE SEQUENCE</scope>
</reference>
<protein>
    <recommendedName>
        <fullName evidence="1">UDP-N-acetylglucosamine 2-epimerase domain-containing protein</fullName>
    </recommendedName>
</protein>
<gene>
    <name evidence="2" type="ORF">METZ01_LOCUS108212</name>
</gene>
<dbReference type="PANTHER" id="PTHR43174">
    <property type="entry name" value="UDP-N-ACETYLGLUCOSAMINE 2-EPIMERASE"/>
    <property type="match status" value="1"/>
</dbReference>
<dbReference type="EMBL" id="UINC01012714">
    <property type="protein sequence ID" value="SVA55358.1"/>
    <property type="molecule type" value="Genomic_DNA"/>
</dbReference>
<dbReference type="NCBIfam" id="TIGR00236">
    <property type="entry name" value="wecB"/>
    <property type="match status" value="1"/>
</dbReference>